<gene>
    <name evidence="7" type="ORF">P154DRAFT_523420</name>
</gene>
<dbReference type="InterPro" id="IPR013785">
    <property type="entry name" value="Aldolase_TIM"/>
</dbReference>
<dbReference type="SUPFAM" id="SSF51395">
    <property type="entry name" value="FMN-linked oxidoreductases"/>
    <property type="match status" value="1"/>
</dbReference>
<keyword evidence="8" id="KW-1185">Reference proteome</keyword>
<comment type="similarity">
    <text evidence="1">Belongs to the NADH:flavin oxidoreductase/NADH oxidase family.</text>
</comment>
<evidence type="ECO:0000256" key="4">
    <source>
        <dbReference type="ARBA" id="ARBA00023002"/>
    </source>
</evidence>
<feature type="region of interest" description="Disordered" evidence="5">
    <location>
        <begin position="1"/>
        <end position="21"/>
    </location>
</feature>
<dbReference type="GO" id="GO:0010181">
    <property type="term" value="F:FMN binding"/>
    <property type="evidence" value="ECO:0007669"/>
    <property type="project" value="InterPro"/>
</dbReference>
<dbReference type="InterPro" id="IPR001155">
    <property type="entry name" value="OxRdtase_FMN_N"/>
</dbReference>
<evidence type="ECO:0000259" key="6">
    <source>
        <dbReference type="Pfam" id="PF00724"/>
    </source>
</evidence>
<feature type="domain" description="NADH:flavin oxidoreductase/NADH oxidase N-terminal" evidence="6">
    <location>
        <begin position="109"/>
        <end position="361"/>
    </location>
</feature>
<keyword evidence="3" id="KW-0288">FMN</keyword>
<evidence type="ECO:0000256" key="2">
    <source>
        <dbReference type="ARBA" id="ARBA00022630"/>
    </source>
</evidence>
<name>A0A6A5WC11_9PLEO</name>
<evidence type="ECO:0000313" key="8">
    <source>
        <dbReference type="Proteomes" id="UP000799779"/>
    </source>
</evidence>
<keyword evidence="4" id="KW-0560">Oxidoreductase</keyword>
<reference evidence="7" key="1">
    <citation type="journal article" date="2020" name="Stud. Mycol.">
        <title>101 Dothideomycetes genomes: a test case for predicting lifestyles and emergence of pathogens.</title>
        <authorList>
            <person name="Haridas S."/>
            <person name="Albert R."/>
            <person name="Binder M."/>
            <person name="Bloem J."/>
            <person name="Labutti K."/>
            <person name="Salamov A."/>
            <person name="Andreopoulos B."/>
            <person name="Baker S."/>
            <person name="Barry K."/>
            <person name="Bills G."/>
            <person name="Bluhm B."/>
            <person name="Cannon C."/>
            <person name="Castanera R."/>
            <person name="Culley D."/>
            <person name="Daum C."/>
            <person name="Ezra D."/>
            <person name="Gonzalez J."/>
            <person name="Henrissat B."/>
            <person name="Kuo A."/>
            <person name="Liang C."/>
            <person name="Lipzen A."/>
            <person name="Lutzoni F."/>
            <person name="Magnuson J."/>
            <person name="Mondo S."/>
            <person name="Nolan M."/>
            <person name="Ohm R."/>
            <person name="Pangilinan J."/>
            <person name="Park H.-J."/>
            <person name="Ramirez L."/>
            <person name="Alfaro M."/>
            <person name="Sun H."/>
            <person name="Tritt A."/>
            <person name="Yoshinaga Y."/>
            <person name="Zwiers L.-H."/>
            <person name="Turgeon B."/>
            <person name="Goodwin S."/>
            <person name="Spatafora J."/>
            <person name="Crous P."/>
            <person name="Grigoriev I."/>
        </authorList>
    </citation>
    <scope>NUCLEOTIDE SEQUENCE</scope>
    <source>
        <strain evidence="7">CBS 123094</strain>
    </source>
</reference>
<evidence type="ECO:0000256" key="5">
    <source>
        <dbReference type="SAM" id="MobiDB-lite"/>
    </source>
</evidence>
<dbReference type="InterPro" id="IPR051799">
    <property type="entry name" value="NADH_flavin_oxidoreductase"/>
</dbReference>
<accession>A0A6A5WC11</accession>
<dbReference type="AlphaFoldDB" id="A0A6A5WC11"/>
<dbReference type="PANTHER" id="PTHR43656">
    <property type="entry name" value="BINDING OXIDOREDUCTASE, PUTATIVE (AFU_ORTHOLOGUE AFUA_2G08260)-RELATED"/>
    <property type="match status" value="1"/>
</dbReference>
<sequence>MSPRFPSKPTDPSPLAEPLSFPFSSKTANNRFLKAAMSEALASWHPTDLPARGIPSRELITLYRHWGAPEANIGTVLTGNLMIGYDQLEGPGNMIIPPDAPFSGPRFDAFEELAREATKGGSLLLAQVSHPGRQVSEKVNPNPISASDVQLEGTLMGTTFAKPRAASKSEIADVVEGFAHAAEYLEKAGFDGIEIHGAHGYLLAQFLAQTTNKRTDEYGGSLTNRARIIVEIAHAIKARVSPSFILGIKLNSVEFQSGGFQPEEARDLCKILDENKFDFVELSGGTYQEMGFKYVKESTRERECFFMEFAELIVPALTKTKCYVTGGFRTVGAMIDALETVDGIGLGRPLAQEPRLVKGILDGKKTGIIQSVFGEEFGITLALAATQMKMIANDLEPLDASDESAAAGFQKDLGAFMGLRAVDTEGKLYGWPDVPSVNAVSYGDVSVSA</sequence>
<keyword evidence="2" id="KW-0285">Flavoprotein</keyword>
<dbReference type="PANTHER" id="PTHR43656:SF5">
    <property type="entry name" value="NADH:FLAVIN OXIDOREDUCTASE_NADH OXIDASE N-TERMINAL DOMAIN-CONTAINING PROTEIN"/>
    <property type="match status" value="1"/>
</dbReference>
<evidence type="ECO:0000256" key="3">
    <source>
        <dbReference type="ARBA" id="ARBA00022643"/>
    </source>
</evidence>
<evidence type="ECO:0000313" key="7">
    <source>
        <dbReference type="EMBL" id="KAF1999413.1"/>
    </source>
</evidence>
<dbReference type="CDD" id="cd04733">
    <property type="entry name" value="OYE_like_2_FMN"/>
    <property type="match status" value="1"/>
</dbReference>
<evidence type="ECO:0000256" key="1">
    <source>
        <dbReference type="ARBA" id="ARBA00005979"/>
    </source>
</evidence>
<dbReference type="Proteomes" id="UP000799779">
    <property type="component" value="Unassembled WGS sequence"/>
</dbReference>
<dbReference type="Gene3D" id="3.20.20.70">
    <property type="entry name" value="Aldolase class I"/>
    <property type="match status" value="1"/>
</dbReference>
<protein>
    <submittedName>
        <fullName evidence="7">FMN-linked oxidoreductase</fullName>
    </submittedName>
</protein>
<organism evidence="7 8">
    <name type="scientific">Amniculicola lignicola CBS 123094</name>
    <dbReference type="NCBI Taxonomy" id="1392246"/>
    <lineage>
        <taxon>Eukaryota</taxon>
        <taxon>Fungi</taxon>
        <taxon>Dikarya</taxon>
        <taxon>Ascomycota</taxon>
        <taxon>Pezizomycotina</taxon>
        <taxon>Dothideomycetes</taxon>
        <taxon>Pleosporomycetidae</taxon>
        <taxon>Pleosporales</taxon>
        <taxon>Amniculicolaceae</taxon>
        <taxon>Amniculicola</taxon>
    </lineage>
</organism>
<dbReference type="EMBL" id="ML977596">
    <property type="protein sequence ID" value="KAF1999413.1"/>
    <property type="molecule type" value="Genomic_DNA"/>
</dbReference>
<dbReference type="Pfam" id="PF00724">
    <property type="entry name" value="Oxidored_FMN"/>
    <property type="match status" value="1"/>
</dbReference>
<dbReference type="GO" id="GO:0016491">
    <property type="term" value="F:oxidoreductase activity"/>
    <property type="evidence" value="ECO:0007669"/>
    <property type="project" value="UniProtKB-KW"/>
</dbReference>
<dbReference type="OrthoDB" id="1663137at2759"/>
<proteinExistence type="inferred from homology"/>